<dbReference type="GO" id="GO:0051059">
    <property type="term" value="F:NF-kappaB binding"/>
    <property type="evidence" value="ECO:0000318"/>
    <property type="project" value="GO_Central"/>
</dbReference>
<sequence length="197" mass="21847">MVERALTNIPQGYAAAVENVNTIPQDILAEVCQDVALFLQYKITQIPLDRYKKKLQEMELQCDPKTVFNVISYVFRSAGKKNCSVDQLISELNSSMLWSVSSLAVIKRIWTEQGKFICSPDLAKTLNVGQLVDMGWKLSMGMSSSSCRSLNAPFITAAITVASPSGDLTTKSLEMTILEFKKFSSHLREIASVLETV</sequence>
<comment type="function">
    <text evidence="2">Scaffold protein in the commander complex that is essential for endosomal recycling of transmembrane cargos; the commander complex is composed of the CCC subcomplex and the retriever subcomplex. May modulate activity of cullin-RING E3 ubiquitin ligase (CRL) complexes. Down-regulates activation of NF-kappa-B. Inhibits TNF-induced NFKB1 activation.</text>
</comment>
<name>A7S761_NEMVE</name>
<organism evidence="5 6">
    <name type="scientific">Nematostella vectensis</name>
    <name type="common">Starlet sea anemone</name>
    <dbReference type="NCBI Taxonomy" id="45351"/>
    <lineage>
        <taxon>Eukaryota</taxon>
        <taxon>Metazoa</taxon>
        <taxon>Cnidaria</taxon>
        <taxon>Anthozoa</taxon>
        <taxon>Hexacorallia</taxon>
        <taxon>Actiniaria</taxon>
        <taxon>Edwardsiidae</taxon>
        <taxon>Nematostella</taxon>
    </lineage>
</organism>
<dbReference type="Pfam" id="PF07258">
    <property type="entry name" value="COMM_domain"/>
    <property type="match status" value="1"/>
</dbReference>
<evidence type="ECO:0000256" key="2">
    <source>
        <dbReference type="ARBA" id="ARBA00093393"/>
    </source>
</evidence>
<evidence type="ECO:0000256" key="3">
    <source>
        <dbReference type="ARBA" id="ARBA00093468"/>
    </source>
</evidence>
<evidence type="ECO:0000256" key="1">
    <source>
        <dbReference type="ARBA" id="ARBA00039908"/>
    </source>
</evidence>
<evidence type="ECO:0000313" key="5">
    <source>
        <dbReference type="EMBL" id="EDO40437.1"/>
    </source>
</evidence>
<feature type="domain" description="COMM" evidence="4">
    <location>
        <begin position="130"/>
        <end position="197"/>
    </location>
</feature>
<dbReference type="PhylomeDB" id="A7S761"/>
<reference evidence="5 6" key="1">
    <citation type="journal article" date="2007" name="Science">
        <title>Sea anemone genome reveals ancestral eumetazoan gene repertoire and genomic organization.</title>
        <authorList>
            <person name="Putnam N.H."/>
            <person name="Srivastava M."/>
            <person name="Hellsten U."/>
            <person name="Dirks B."/>
            <person name="Chapman J."/>
            <person name="Salamov A."/>
            <person name="Terry A."/>
            <person name="Shapiro H."/>
            <person name="Lindquist E."/>
            <person name="Kapitonov V.V."/>
            <person name="Jurka J."/>
            <person name="Genikhovich G."/>
            <person name="Grigoriev I.V."/>
            <person name="Lucas S.M."/>
            <person name="Steele R.E."/>
            <person name="Finnerty J.R."/>
            <person name="Technau U."/>
            <person name="Martindale M.Q."/>
            <person name="Rokhsar D.S."/>
        </authorList>
    </citation>
    <scope>NUCLEOTIDE SEQUENCE [LARGE SCALE GENOMIC DNA]</scope>
    <source>
        <strain evidence="6">CH2 X CH6</strain>
    </source>
</reference>
<keyword evidence="6" id="KW-1185">Reference proteome</keyword>
<dbReference type="PROSITE" id="PS51269">
    <property type="entry name" value="COMM"/>
    <property type="match status" value="1"/>
</dbReference>
<dbReference type="PANTHER" id="PTHR16231">
    <property type="entry name" value="COMM DOMAIN-CONTAINING PROTEIN 4-8 FAMILY MEMBER"/>
    <property type="match status" value="1"/>
</dbReference>
<dbReference type="eggNOG" id="ENOG502S1WA">
    <property type="taxonomic scope" value="Eukaryota"/>
</dbReference>
<dbReference type="InterPro" id="IPR017920">
    <property type="entry name" value="COMM"/>
</dbReference>
<dbReference type="InParanoid" id="A7S761"/>
<dbReference type="PANTHER" id="PTHR16231:SF5">
    <property type="entry name" value="COMM DOMAIN-CONTAINING PROTEIN 6"/>
    <property type="match status" value="1"/>
</dbReference>
<dbReference type="OMA" id="TISQFQN"/>
<evidence type="ECO:0000259" key="4">
    <source>
        <dbReference type="PROSITE" id="PS51269"/>
    </source>
</evidence>
<comment type="similarity">
    <text evidence="3">Belongs to the COMM domain-containing protein 6 family.</text>
</comment>
<dbReference type="Proteomes" id="UP000001593">
    <property type="component" value="Unassembled WGS sequence"/>
</dbReference>
<proteinExistence type="inferred from homology"/>
<gene>
    <name evidence="5" type="ORF">NEMVEDRAFT_v1g243323</name>
</gene>
<evidence type="ECO:0000313" key="6">
    <source>
        <dbReference type="Proteomes" id="UP000001593"/>
    </source>
</evidence>
<dbReference type="InterPro" id="IPR047155">
    <property type="entry name" value="COMMD4/6/7/8"/>
</dbReference>
<protein>
    <recommendedName>
        <fullName evidence="1">COMM domain-containing protein 6</fullName>
    </recommendedName>
</protein>
<dbReference type="KEGG" id="nve:5512187"/>
<dbReference type="GO" id="GO:0007165">
    <property type="term" value="P:signal transduction"/>
    <property type="evidence" value="ECO:0000318"/>
    <property type="project" value="GO_Central"/>
</dbReference>
<dbReference type="STRING" id="45351.A7S761"/>
<dbReference type="OrthoDB" id="10251827at2759"/>
<dbReference type="EMBL" id="DS469591">
    <property type="protein sequence ID" value="EDO40437.1"/>
    <property type="molecule type" value="Genomic_DNA"/>
</dbReference>
<dbReference type="HOGENOM" id="CLU_1340272_0_0_1"/>
<accession>A7S761</accession>
<dbReference type="AlphaFoldDB" id="A7S761"/>